<dbReference type="OrthoDB" id="7364180at2"/>
<organism evidence="1 2">
    <name type="scientific">Nitrobacter winogradskyi</name>
    <name type="common">Nitrobacter agilis</name>
    <dbReference type="NCBI Taxonomy" id="913"/>
    <lineage>
        <taxon>Bacteria</taxon>
        <taxon>Pseudomonadati</taxon>
        <taxon>Pseudomonadota</taxon>
        <taxon>Alphaproteobacteria</taxon>
        <taxon>Hyphomicrobiales</taxon>
        <taxon>Nitrobacteraceae</taxon>
        <taxon>Nitrobacter</taxon>
    </lineage>
</organism>
<name>A0A4Y3WB36_NITWI</name>
<evidence type="ECO:0000313" key="2">
    <source>
        <dbReference type="Proteomes" id="UP000318825"/>
    </source>
</evidence>
<dbReference type="EMBL" id="BJNF01000027">
    <property type="protein sequence ID" value="GEC15270.1"/>
    <property type="molecule type" value="Genomic_DNA"/>
</dbReference>
<evidence type="ECO:0008006" key="3">
    <source>
        <dbReference type="Google" id="ProtNLM"/>
    </source>
</evidence>
<gene>
    <name evidence="1" type="ORF">NWI01_11620</name>
</gene>
<dbReference type="Proteomes" id="UP000318825">
    <property type="component" value="Unassembled WGS sequence"/>
</dbReference>
<protein>
    <recommendedName>
        <fullName evidence="3">Helix-turn-helix domain-containing protein</fullName>
    </recommendedName>
</protein>
<reference evidence="1 2" key="1">
    <citation type="submission" date="2019-06" db="EMBL/GenBank/DDBJ databases">
        <title>Whole genome shotgun sequence of Nitrobacter winogradskyi NBRC 14297.</title>
        <authorList>
            <person name="Hosoyama A."/>
            <person name="Uohara A."/>
            <person name="Ohji S."/>
            <person name="Ichikawa N."/>
        </authorList>
    </citation>
    <scope>NUCLEOTIDE SEQUENCE [LARGE SCALE GENOMIC DNA]</scope>
    <source>
        <strain evidence="1 2">NBRC 14297</strain>
    </source>
</reference>
<dbReference type="RefSeq" id="WP_141383002.1">
    <property type="nucleotide sequence ID" value="NZ_BJNF01000027.1"/>
</dbReference>
<dbReference type="AlphaFoldDB" id="A0A4Y3WB36"/>
<accession>A0A4Y3WB36</accession>
<evidence type="ECO:0000313" key="1">
    <source>
        <dbReference type="EMBL" id="GEC15270.1"/>
    </source>
</evidence>
<proteinExistence type="predicted"/>
<comment type="caution">
    <text evidence="1">The sequence shown here is derived from an EMBL/GenBank/DDBJ whole genome shotgun (WGS) entry which is preliminary data.</text>
</comment>
<sequence>MSSTTKNDHRPPLDTKNAAAYTGFTEGYLNKLRCYGGGPIFIKRAGVVRYDPNDLDAWLSSLKCKSTSDVKEVA</sequence>